<evidence type="ECO:0000313" key="6">
    <source>
        <dbReference type="Proteomes" id="UP000028302"/>
    </source>
</evidence>
<dbReference type="EMBL" id="APNK01000015">
    <property type="protein sequence ID" value="KEZ77225.1"/>
    <property type="molecule type" value="Genomic_DNA"/>
</dbReference>
<evidence type="ECO:0000313" key="5">
    <source>
        <dbReference type="EMBL" id="KEZ77225.1"/>
    </source>
</evidence>
<gene>
    <name evidence="5" type="ORF">C41B8_10910</name>
</gene>
<dbReference type="InterPro" id="IPR052046">
    <property type="entry name" value="GH57_Enzymes"/>
</dbReference>
<dbReference type="PATRIC" id="fig|1304275.5.peg.2228"/>
<dbReference type="GO" id="GO:0016787">
    <property type="term" value="F:hydrolase activity"/>
    <property type="evidence" value="ECO:0007669"/>
    <property type="project" value="UniProtKB-KW"/>
</dbReference>
<feature type="domain" description="Glycoside hydrolase family 57 N-terminal" evidence="4">
    <location>
        <begin position="13"/>
        <end position="431"/>
    </location>
</feature>
<dbReference type="STRING" id="1304275.C41B8_10910"/>
<evidence type="ECO:0000256" key="2">
    <source>
        <dbReference type="ARBA" id="ARBA00023277"/>
    </source>
</evidence>
<dbReference type="PANTHER" id="PTHR36306">
    <property type="entry name" value="ALPHA-AMYLASE-RELATED-RELATED"/>
    <property type="match status" value="1"/>
</dbReference>
<keyword evidence="2 3" id="KW-0119">Carbohydrate metabolism</keyword>
<dbReference type="InterPro" id="IPR004300">
    <property type="entry name" value="Glyco_hydro_57_N"/>
</dbReference>
<organism evidence="5 6">
    <name type="scientific">Salinisphaera hydrothermalis (strain C41B8)</name>
    <dbReference type="NCBI Taxonomy" id="1304275"/>
    <lineage>
        <taxon>Bacteria</taxon>
        <taxon>Pseudomonadati</taxon>
        <taxon>Pseudomonadota</taxon>
        <taxon>Gammaproteobacteria</taxon>
        <taxon>Salinisphaerales</taxon>
        <taxon>Salinisphaeraceae</taxon>
        <taxon>Salinisphaera</taxon>
    </lineage>
</organism>
<dbReference type="Pfam" id="PF03065">
    <property type="entry name" value="Glyco_hydro_57"/>
    <property type="match status" value="1"/>
</dbReference>
<dbReference type="OrthoDB" id="9759321at2"/>
<dbReference type="InterPro" id="IPR027291">
    <property type="entry name" value="Glyco_hydro_38_N_sf"/>
</dbReference>
<sequence length="562" mass="63082">MADTKRPPLQIVLCWHMHQPDYFDPTSGRFQDPWTYLHAIKDYVDMVAHLEAHPDMRAVVNFSPVLLEQIEAYTTDLTAVAAGGGRIHDPLLAALHQPLIPNEREERIMLLRACLRGAENRLFENLAVYQRLVATARHMLAHPDEIGYLHDQFFVDLLVWYHLGWIGETVRRSDARIQDLLAHQQHYSMLQCRTLVAVIRELIGGVIDRYRVLADAGRIELSITPYSHPILPLLIDLNSARAAWPDCPMPLAAAYPAGEDRARWQLTRAREVYERFFGHPPAGCWPAEGGVCDRTVALAGEAGFTWVASGQAVLRNSLADEEPAMTALYRPYRLPNGGAACFFRDDALADAIGFVYRDWHADDAVAEFIHRLEAIDAARTDNQPMVVPIILDGENAWEYYPENGYHFLGALYTALASHERLATTTFSAFLEAAPRAAGRLRKLVAGSWVYGTFSTWIGDSEKNRAWDMLAAAKHVFDQRAPALDDATRAAAERQLSLCEASDWFWWFGGDNAADTVTHFERLFRVHLAALYQLLGCDPPDALAHVFTHGVSHGSVDTMRPAH</sequence>
<dbReference type="Proteomes" id="UP000028302">
    <property type="component" value="Unassembled WGS sequence"/>
</dbReference>
<dbReference type="SUPFAM" id="SSF88713">
    <property type="entry name" value="Glycoside hydrolase/deacetylase"/>
    <property type="match status" value="1"/>
</dbReference>
<dbReference type="GO" id="GO:0005975">
    <property type="term" value="P:carbohydrate metabolic process"/>
    <property type="evidence" value="ECO:0007669"/>
    <property type="project" value="InterPro"/>
</dbReference>
<evidence type="ECO:0000259" key="4">
    <source>
        <dbReference type="Pfam" id="PF03065"/>
    </source>
</evidence>
<evidence type="ECO:0000256" key="1">
    <source>
        <dbReference type="ARBA" id="ARBA00006821"/>
    </source>
</evidence>
<dbReference type="eggNOG" id="COG1449">
    <property type="taxonomic scope" value="Bacteria"/>
</dbReference>
<dbReference type="Gene3D" id="3.20.110.10">
    <property type="entry name" value="Glycoside hydrolase 38, N terminal domain"/>
    <property type="match status" value="1"/>
</dbReference>
<proteinExistence type="inferred from homology"/>
<dbReference type="InterPro" id="IPR011330">
    <property type="entry name" value="Glyco_hydro/deAcase_b/a-brl"/>
</dbReference>
<keyword evidence="5" id="KW-0378">Hydrolase</keyword>
<evidence type="ECO:0000256" key="3">
    <source>
        <dbReference type="RuleBase" id="RU361196"/>
    </source>
</evidence>
<dbReference type="PANTHER" id="PTHR36306:SF1">
    <property type="entry name" value="ALPHA-AMYLASE-RELATED"/>
    <property type="match status" value="1"/>
</dbReference>
<reference evidence="5 6" key="1">
    <citation type="submission" date="2013-03" db="EMBL/GenBank/DDBJ databases">
        <title>Salinisphaera hydrothermalis C41B8 Genome Sequencing.</title>
        <authorList>
            <person name="Li C."/>
            <person name="Lai Q."/>
            <person name="Shao Z."/>
        </authorList>
    </citation>
    <scope>NUCLEOTIDE SEQUENCE [LARGE SCALE GENOMIC DNA]</scope>
    <source>
        <strain evidence="5 6">C41B8</strain>
    </source>
</reference>
<accession>A0A084IKJ1</accession>
<comment type="similarity">
    <text evidence="1 3">Belongs to the glycosyl hydrolase 57 family.</text>
</comment>
<dbReference type="RefSeq" id="WP_037337844.1">
    <property type="nucleotide sequence ID" value="NZ_APNK01000015.1"/>
</dbReference>
<keyword evidence="6" id="KW-1185">Reference proteome</keyword>
<dbReference type="CDD" id="cd10796">
    <property type="entry name" value="GH57N_APU"/>
    <property type="match status" value="1"/>
</dbReference>
<comment type="caution">
    <text evidence="5">The sequence shown here is derived from an EMBL/GenBank/DDBJ whole genome shotgun (WGS) entry which is preliminary data.</text>
</comment>
<name>A0A084IKJ1_SALHC</name>
<protein>
    <submittedName>
        <fullName evidence="5">Glycoside hydrolase family protein</fullName>
    </submittedName>
</protein>
<dbReference type="AlphaFoldDB" id="A0A084IKJ1"/>